<protein>
    <submittedName>
        <fullName evidence="1">Uncharacterized protein</fullName>
    </submittedName>
</protein>
<comment type="caution">
    <text evidence="1">The sequence shown here is derived from an EMBL/GenBank/DDBJ whole genome shotgun (WGS) entry which is preliminary data.</text>
</comment>
<dbReference type="AlphaFoldDB" id="A0A8S1WKB3"/>
<accession>A0A8S1WKB3</accession>
<evidence type="ECO:0000313" key="2">
    <source>
        <dbReference type="Proteomes" id="UP000689195"/>
    </source>
</evidence>
<proteinExistence type="predicted"/>
<gene>
    <name evidence="1" type="ORF">PPENT_87.1.T0910225</name>
</gene>
<sequence>MMKPNAKIMLIVEKNNQTSLFVHCYLNNIILLSRIFKLSCTQGCIKNTTYSNTNTFLNPYFTS</sequence>
<name>A0A8S1WKB3_9CILI</name>
<evidence type="ECO:0000313" key="1">
    <source>
        <dbReference type="EMBL" id="CAD8188589.1"/>
    </source>
</evidence>
<keyword evidence="2" id="KW-1185">Reference proteome</keyword>
<dbReference type="Proteomes" id="UP000689195">
    <property type="component" value="Unassembled WGS sequence"/>
</dbReference>
<dbReference type="EMBL" id="CAJJDO010000091">
    <property type="protein sequence ID" value="CAD8188589.1"/>
    <property type="molecule type" value="Genomic_DNA"/>
</dbReference>
<reference evidence="1" key="1">
    <citation type="submission" date="2021-01" db="EMBL/GenBank/DDBJ databases">
        <authorList>
            <consortium name="Genoscope - CEA"/>
            <person name="William W."/>
        </authorList>
    </citation>
    <scope>NUCLEOTIDE SEQUENCE</scope>
</reference>
<organism evidence="1 2">
    <name type="scientific">Paramecium pentaurelia</name>
    <dbReference type="NCBI Taxonomy" id="43138"/>
    <lineage>
        <taxon>Eukaryota</taxon>
        <taxon>Sar</taxon>
        <taxon>Alveolata</taxon>
        <taxon>Ciliophora</taxon>
        <taxon>Intramacronucleata</taxon>
        <taxon>Oligohymenophorea</taxon>
        <taxon>Peniculida</taxon>
        <taxon>Parameciidae</taxon>
        <taxon>Paramecium</taxon>
    </lineage>
</organism>